<dbReference type="PIRSF" id="PIRSF006092">
    <property type="entry name" value="GreA_GreB"/>
    <property type="match status" value="1"/>
</dbReference>
<feature type="region of interest" description="Disordered" evidence="1">
    <location>
        <begin position="1"/>
        <end position="33"/>
    </location>
</feature>
<dbReference type="SUPFAM" id="SSF54534">
    <property type="entry name" value="FKBP-like"/>
    <property type="match status" value="1"/>
</dbReference>
<feature type="compositionally biased region" description="Basic and acidic residues" evidence="1">
    <location>
        <begin position="1"/>
        <end position="10"/>
    </location>
</feature>
<dbReference type="Gene3D" id="3.10.50.30">
    <property type="entry name" value="Transcription elongation factor, GreA/GreB, C-terminal domain"/>
    <property type="match status" value="1"/>
</dbReference>
<keyword evidence="3" id="KW-0251">Elongation factor</keyword>
<gene>
    <name evidence="3" type="ORF">ACFFIC_05055</name>
</gene>
<dbReference type="InterPro" id="IPR036953">
    <property type="entry name" value="GreA/GreB_C_sf"/>
</dbReference>
<keyword evidence="4" id="KW-1185">Reference proteome</keyword>
<evidence type="ECO:0000256" key="1">
    <source>
        <dbReference type="SAM" id="MobiDB-lite"/>
    </source>
</evidence>
<dbReference type="Proteomes" id="UP001589789">
    <property type="component" value="Unassembled WGS sequence"/>
</dbReference>
<dbReference type="GO" id="GO:0003746">
    <property type="term" value="F:translation elongation factor activity"/>
    <property type="evidence" value="ECO:0007669"/>
    <property type="project" value="UniProtKB-KW"/>
</dbReference>
<dbReference type="Pfam" id="PF01272">
    <property type="entry name" value="GreA_GreB"/>
    <property type="match status" value="1"/>
</dbReference>
<reference evidence="3 4" key="1">
    <citation type="submission" date="2024-09" db="EMBL/GenBank/DDBJ databases">
        <authorList>
            <person name="Sun Q."/>
            <person name="Mori K."/>
        </authorList>
    </citation>
    <scope>NUCLEOTIDE SEQUENCE [LARGE SCALE GENOMIC DNA]</scope>
    <source>
        <strain evidence="3 4">CCM 7468</strain>
    </source>
</reference>
<accession>A0ABV6IMS9</accession>
<proteinExistence type="predicted"/>
<feature type="compositionally biased region" description="Pro residues" evidence="1">
    <location>
        <begin position="12"/>
        <end position="28"/>
    </location>
</feature>
<name>A0ABV6IMS9_9PROT</name>
<evidence type="ECO:0000313" key="4">
    <source>
        <dbReference type="Proteomes" id="UP001589789"/>
    </source>
</evidence>
<evidence type="ECO:0000313" key="3">
    <source>
        <dbReference type="EMBL" id="MFC0384919.1"/>
    </source>
</evidence>
<protein>
    <submittedName>
        <fullName evidence="3">GreA/GreB family elongation factor</fullName>
    </submittedName>
</protein>
<dbReference type="InterPro" id="IPR023459">
    <property type="entry name" value="Tscrpt_elong_fac_GreA/B_fam"/>
</dbReference>
<sequence>MSRAFVREPDGSEPPEPPAERPVPPGPNPVTAEGLARIEAELARLSALSAPDPMEQRDLHYWQQRRASAQLTSPPEGGAVGFGSWVSVAGLGPAARCLRIVGEDEADPTAGLIGWRAPLAQALDGAEAGDEVEGPGGRLLTVLAVENGS</sequence>
<organism evidence="3 4">
    <name type="scientific">Muricoccus vinaceus</name>
    <dbReference type="NCBI Taxonomy" id="424704"/>
    <lineage>
        <taxon>Bacteria</taxon>
        <taxon>Pseudomonadati</taxon>
        <taxon>Pseudomonadota</taxon>
        <taxon>Alphaproteobacteria</taxon>
        <taxon>Acetobacterales</taxon>
        <taxon>Roseomonadaceae</taxon>
        <taxon>Muricoccus</taxon>
    </lineage>
</organism>
<keyword evidence="3" id="KW-0648">Protein biosynthesis</keyword>
<feature type="domain" description="Transcription elongation factor GreA/GreB C-terminal" evidence="2">
    <location>
        <begin position="78"/>
        <end position="146"/>
    </location>
</feature>
<evidence type="ECO:0000259" key="2">
    <source>
        <dbReference type="Pfam" id="PF01272"/>
    </source>
</evidence>
<dbReference type="RefSeq" id="WP_377049052.1">
    <property type="nucleotide sequence ID" value="NZ_JBHLVZ010000002.1"/>
</dbReference>
<comment type="caution">
    <text evidence="3">The sequence shown here is derived from an EMBL/GenBank/DDBJ whole genome shotgun (WGS) entry which is preliminary data.</text>
</comment>
<dbReference type="EMBL" id="JBHLVZ010000002">
    <property type="protein sequence ID" value="MFC0384919.1"/>
    <property type="molecule type" value="Genomic_DNA"/>
</dbReference>
<dbReference type="InterPro" id="IPR001437">
    <property type="entry name" value="Tscrpt_elong_fac_GreA/B_C"/>
</dbReference>